<gene>
    <name evidence="2" type="ORF">DFJ75_2777</name>
</gene>
<proteinExistence type="predicted"/>
<evidence type="ECO:0000313" key="3">
    <source>
        <dbReference type="Proteomes" id="UP000274762"/>
    </source>
</evidence>
<sequence length="50" mass="5814">MVQSDHWSIVTSSSWFEEAKFVQVASQNYNRAHLDGSDPERDENDELNED</sequence>
<dbReference type="AlphaFoldDB" id="A0A495K5V6"/>
<dbReference type="Proteomes" id="UP000274762">
    <property type="component" value="Unassembled WGS sequence"/>
</dbReference>
<accession>A0A495K5V6</accession>
<evidence type="ECO:0000313" key="2">
    <source>
        <dbReference type="EMBL" id="RKR95944.1"/>
    </source>
</evidence>
<feature type="compositionally biased region" description="Acidic residues" evidence="1">
    <location>
        <begin position="40"/>
        <end position="50"/>
    </location>
</feature>
<name>A0A495K5V6_WILMA</name>
<evidence type="ECO:0000256" key="1">
    <source>
        <dbReference type="SAM" id="MobiDB-lite"/>
    </source>
</evidence>
<reference evidence="2 3" key="1">
    <citation type="submission" date="2018-10" db="EMBL/GenBank/DDBJ databases">
        <title>Sequencing the genomes of 1000 actinobacteria strains.</title>
        <authorList>
            <person name="Klenk H.-P."/>
        </authorList>
    </citation>
    <scope>NUCLEOTIDE SEQUENCE [LARGE SCALE GENOMIC DNA]</scope>
    <source>
        <strain evidence="2 3">DSM 44343</strain>
    </source>
</reference>
<dbReference type="EMBL" id="RBKV01000001">
    <property type="protein sequence ID" value="RKR95944.1"/>
    <property type="molecule type" value="Genomic_DNA"/>
</dbReference>
<comment type="caution">
    <text evidence="2">The sequence shown here is derived from an EMBL/GenBank/DDBJ whole genome shotgun (WGS) entry which is preliminary data.</text>
</comment>
<protein>
    <submittedName>
        <fullName evidence="2">Uncharacterized protein</fullName>
    </submittedName>
</protein>
<feature type="region of interest" description="Disordered" evidence="1">
    <location>
        <begin position="29"/>
        <end position="50"/>
    </location>
</feature>
<organism evidence="2 3">
    <name type="scientific">Williamsia marianensis</name>
    <dbReference type="NCBI Taxonomy" id="85044"/>
    <lineage>
        <taxon>Bacteria</taxon>
        <taxon>Bacillati</taxon>
        <taxon>Actinomycetota</taxon>
        <taxon>Actinomycetes</taxon>
        <taxon>Mycobacteriales</taxon>
        <taxon>Nocardiaceae</taxon>
        <taxon>Williamsia</taxon>
    </lineage>
</organism>